<name>A0ACD3AWT4_9AGAR</name>
<dbReference type="Proteomes" id="UP000308600">
    <property type="component" value="Unassembled WGS sequence"/>
</dbReference>
<gene>
    <name evidence="1" type="ORF">BDN72DRAFT_589921</name>
</gene>
<proteinExistence type="predicted"/>
<keyword evidence="2" id="KW-1185">Reference proteome</keyword>
<reference evidence="1 2" key="1">
    <citation type="journal article" date="2019" name="Nat. Ecol. Evol.">
        <title>Megaphylogeny resolves global patterns of mushroom evolution.</title>
        <authorList>
            <person name="Varga T."/>
            <person name="Krizsan K."/>
            <person name="Foldi C."/>
            <person name="Dima B."/>
            <person name="Sanchez-Garcia M."/>
            <person name="Sanchez-Ramirez S."/>
            <person name="Szollosi G.J."/>
            <person name="Szarkandi J.G."/>
            <person name="Papp V."/>
            <person name="Albert L."/>
            <person name="Andreopoulos W."/>
            <person name="Angelini C."/>
            <person name="Antonin V."/>
            <person name="Barry K.W."/>
            <person name="Bougher N.L."/>
            <person name="Buchanan P."/>
            <person name="Buyck B."/>
            <person name="Bense V."/>
            <person name="Catcheside P."/>
            <person name="Chovatia M."/>
            <person name="Cooper J."/>
            <person name="Damon W."/>
            <person name="Desjardin D."/>
            <person name="Finy P."/>
            <person name="Geml J."/>
            <person name="Haridas S."/>
            <person name="Hughes K."/>
            <person name="Justo A."/>
            <person name="Karasinski D."/>
            <person name="Kautmanova I."/>
            <person name="Kiss B."/>
            <person name="Kocsube S."/>
            <person name="Kotiranta H."/>
            <person name="LaButti K.M."/>
            <person name="Lechner B.E."/>
            <person name="Liimatainen K."/>
            <person name="Lipzen A."/>
            <person name="Lukacs Z."/>
            <person name="Mihaltcheva S."/>
            <person name="Morgado L.N."/>
            <person name="Niskanen T."/>
            <person name="Noordeloos M.E."/>
            <person name="Ohm R.A."/>
            <person name="Ortiz-Santana B."/>
            <person name="Ovrebo C."/>
            <person name="Racz N."/>
            <person name="Riley R."/>
            <person name="Savchenko A."/>
            <person name="Shiryaev A."/>
            <person name="Soop K."/>
            <person name="Spirin V."/>
            <person name="Szebenyi C."/>
            <person name="Tomsovsky M."/>
            <person name="Tulloss R.E."/>
            <person name="Uehling J."/>
            <person name="Grigoriev I.V."/>
            <person name="Vagvolgyi C."/>
            <person name="Papp T."/>
            <person name="Martin F.M."/>
            <person name="Miettinen O."/>
            <person name="Hibbett D.S."/>
            <person name="Nagy L.G."/>
        </authorList>
    </citation>
    <scope>NUCLEOTIDE SEQUENCE [LARGE SCALE GENOMIC DNA]</scope>
    <source>
        <strain evidence="1 2">NL-1719</strain>
    </source>
</reference>
<organism evidence="1 2">
    <name type="scientific">Pluteus cervinus</name>
    <dbReference type="NCBI Taxonomy" id="181527"/>
    <lineage>
        <taxon>Eukaryota</taxon>
        <taxon>Fungi</taxon>
        <taxon>Dikarya</taxon>
        <taxon>Basidiomycota</taxon>
        <taxon>Agaricomycotina</taxon>
        <taxon>Agaricomycetes</taxon>
        <taxon>Agaricomycetidae</taxon>
        <taxon>Agaricales</taxon>
        <taxon>Pluteineae</taxon>
        <taxon>Pluteaceae</taxon>
        <taxon>Pluteus</taxon>
    </lineage>
</organism>
<accession>A0ACD3AWT4</accession>
<protein>
    <submittedName>
        <fullName evidence="1">Uncharacterized protein</fullName>
    </submittedName>
</protein>
<evidence type="ECO:0000313" key="1">
    <source>
        <dbReference type="EMBL" id="TFK69739.1"/>
    </source>
</evidence>
<sequence length="781" mass="84102">MQVKVSYTPIDTPITPVEPKELATHPQMNISNSSSDETLLIPSQPRLSVTRERKRMGWHLLLGTLIIVFISAGLSTLLILWIFWIHGVPSIPGKSIIAGVMQTGAFLVDEGTKKNEDGTERAKLVVLTISSVTTGAVAASAPILVMMAAYCTAGAWLAQQGQPSENGTNLPTPTQYGLLVKLSSTAGLVAMYDTARYLFVRGAQKRREPVPTLLPIAFIAVVIIYAITHLIAAADLFLHLTSSAILHNTTYPVDLSSSTPSFNPTLLAGVDNTYPFGIAFNDTLCSSPSFVSVPCLYQGPGWAGYIPTIAKSGMMIASNSTPVGLFNDNEPSPRHSLSVITLHDEDDLAVIVPSTSASMNSSLTWTGPTYGMRVNCRNLMPDCLTNDVDMATGGPVHNCSKAGYPYLPYDTNPRSSSNTSTSQLRSDSLIPGKVLMTANSTVISDIYAYLATGGEYLPNPHEVQIELVWPNTIDDSGGYNQLNTVVDVRALGDKATGFVACQVEYFNLTVRYDGPGMDGGRYSIVEGSMEPTEKEFMAIMAGPLWMSMINLQLHANLQARAMSDRNDDNVIAALNQEVSRLSLAIFAGSVVTQAPHSLSITKSAFVSRYPVTPVLVYTGLLYIYALIVLGIFAWASTIKTNLVRMVARNTETDSDYEMGGSREVTTLELAQNALTDPLVLVGLGVPRSLNGLHQMRSSQAGGRARPLLVDRMDMFGESGRVDGTLMEEGTLAGGHAGTSARTLRAPRLKLGIVAEGENAGLMFGVNEWRPKDLHDEGDRNV</sequence>
<dbReference type="EMBL" id="ML208325">
    <property type="protein sequence ID" value="TFK69739.1"/>
    <property type="molecule type" value="Genomic_DNA"/>
</dbReference>
<evidence type="ECO:0000313" key="2">
    <source>
        <dbReference type="Proteomes" id="UP000308600"/>
    </source>
</evidence>